<keyword evidence="4" id="KW-1185">Reference proteome</keyword>
<keyword evidence="2" id="KW-0812">Transmembrane</keyword>
<sequence>MTTSPRPHDGANRAPEAATAASTRTVDTDGASRVERRPARDDHAVQEALIGTDRSRRTPNISWGSIFAGVVTFLGLTVVLNIASAAMGLDGVSGVATGIWSLIALALALAVAGYVAGALAVRGGLLHGFLTWATSILAVLVLAGWLGGALLGAVGNLAGVVSSQVDVTAQQVEDAATQADQQVDQQQVEQQAAQTAEQASTAAWWTFGGALLGAVGAAAAGAAGSRSVINRETELTTADRR</sequence>
<reference evidence="3 4" key="1">
    <citation type="journal article" date="2023" name="Environ Microbiome">
        <title>A coral-associated actinobacterium mitigates coral bleaching under heat stress.</title>
        <authorList>
            <person name="Li J."/>
            <person name="Zou Y."/>
            <person name="Li Q."/>
            <person name="Zhang J."/>
            <person name="Bourne D.G."/>
            <person name="Lyu Y."/>
            <person name="Liu C."/>
            <person name="Zhang S."/>
        </authorList>
    </citation>
    <scope>NUCLEOTIDE SEQUENCE [LARGE SCALE GENOMIC DNA]</scope>
    <source>
        <strain evidence="3 4">SCSIO 13291</strain>
    </source>
</reference>
<evidence type="ECO:0000313" key="3">
    <source>
        <dbReference type="EMBL" id="WZW99542.1"/>
    </source>
</evidence>
<feature type="compositionally biased region" description="Basic and acidic residues" evidence="1">
    <location>
        <begin position="26"/>
        <end position="41"/>
    </location>
</feature>
<protein>
    <recommendedName>
        <fullName evidence="5">Permease</fullName>
    </recommendedName>
</protein>
<feature type="transmembrane region" description="Helical" evidence="2">
    <location>
        <begin position="128"/>
        <end position="154"/>
    </location>
</feature>
<dbReference type="RefSeq" id="WP_232548950.1">
    <property type="nucleotide sequence ID" value="NZ_CP115965.1"/>
</dbReference>
<feature type="transmembrane region" description="Helical" evidence="2">
    <location>
        <begin position="202"/>
        <end position="223"/>
    </location>
</feature>
<evidence type="ECO:0008006" key="5">
    <source>
        <dbReference type="Google" id="ProtNLM"/>
    </source>
</evidence>
<dbReference type="EMBL" id="CP115965">
    <property type="protein sequence ID" value="WZW99542.1"/>
    <property type="molecule type" value="Genomic_DNA"/>
</dbReference>
<accession>A0ABZ3CCV1</accession>
<keyword evidence="2" id="KW-0472">Membrane</keyword>
<feature type="compositionally biased region" description="Basic and acidic residues" evidence="1">
    <location>
        <begin position="1"/>
        <end position="11"/>
    </location>
</feature>
<keyword evidence="2" id="KW-1133">Transmembrane helix</keyword>
<evidence type="ECO:0000313" key="4">
    <source>
        <dbReference type="Proteomes" id="UP001434337"/>
    </source>
</evidence>
<proteinExistence type="predicted"/>
<name>A0ABZ3CCV1_9ACTN</name>
<feature type="transmembrane region" description="Helical" evidence="2">
    <location>
        <begin position="99"/>
        <end position="121"/>
    </location>
</feature>
<gene>
    <name evidence="3" type="ORF">PCC79_04930</name>
</gene>
<organism evidence="3 4">
    <name type="scientific">Propioniciclava soli</name>
    <dbReference type="NCBI Taxonomy" id="2775081"/>
    <lineage>
        <taxon>Bacteria</taxon>
        <taxon>Bacillati</taxon>
        <taxon>Actinomycetota</taxon>
        <taxon>Actinomycetes</taxon>
        <taxon>Propionibacteriales</taxon>
        <taxon>Propionibacteriaceae</taxon>
        <taxon>Propioniciclava</taxon>
    </lineage>
</organism>
<feature type="transmembrane region" description="Helical" evidence="2">
    <location>
        <begin position="63"/>
        <end position="87"/>
    </location>
</feature>
<evidence type="ECO:0000256" key="2">
    <source>
        <dbReference type="SAM" id="Phobius"/>
    </source>
</evidence>
<feature type="region of interest" description="Disordered" evidence="1">
    <location>
        <begin position="1"/>
        <end position="41"/>
    </location>
</feature>
<evidence type="ECO:0000256" key="1">
    <source>
        <dbReference type="SAM" id="MobiDB-lite"/>
    </source>
</evidence>
<dbReference type="Proteomes" id="UP001434337">
    <property type="component" value="Chromosome"/>
</dbReference>